<feature type="domain" description="DAGKc" evidence="2">
    <location>
        <begin position="66"/>
        <end position="213"/>
    </location>
</feature>
<name>A0A0M3J355_ANISI</name>
<dbReference type="InterPro" id="IPR016064">
    <property type="entry name" value="NAD/diacylglycerol_kinase_sf"/>
</dbReference>
<dbReference type="PANTHER" id="PTHR12358:SF112">
    <property type="entry name" value="LD11247P-RELATED"/>
    <property type="match status" value="1"/>
</dbReference>
<dbReference type="Gene3D" id="2.60.200.40">
    <property type="match status" value="1"/>
</dbReference>
<dbReference type="PROSITE" id="PS50146">
    <property type="entry name" value="DAGK"/>
    <property type="match status" value="1"/>
</dbReference>
<evidence type="ECO:0000259" key="2">
    <source>
        <dbReference type="PROSITE" id="PS50146"/>
    </source>
</evidence>
<dbReference type="WBParaSite" id="ASIM_0000196701-mRNA-1">
    <property type="protein sequence ID" value="ASIM_0000196701-mRNA-1"/>
    <property type="gene ID" value="ASIM_0000196701"/>
</dbReference>
<evidence type="ECO:0000313" key="3">
    <source>
        <dbReference type="EMBL" id="VDK19348.1"/>
    </source>
</evidence>
<dbReference type="InterPro" id="IPR001206">
    <property type="entry name" value="Diacylglycerol_kinase_cat_dom"/>
</dbReference>
<dbReference type="GO" id="GO:0016020">
    <property type="term" value="C:membrane"/>
    <property type="evidence" value="ECO:0007669"/>
    <property type="project" value="TreeGrafter"/>
</dbReference>
<reference evidence="5" key="1">
    <citation type="submission" date="2017-02" db="UniProtKB">
        <authorList>
            <consortium name="WormBaseParasite"/>
        </authorList>
    </citation>
    <scope>IDENTIFICATION</scope>
</reference>
<dbReference type="InterPro" id="IPR050187">
    <property type="entry name" value="Lipid_Phosphate_FormReg"/>
</dbReference>
<reference evidence="3 4" key="2">
    <citation type="submission" date="2018-11" db="EMBL/GenBank/DDBJ databases">
        <authorList>
            <consortium name="Pathogen Informatics"/>
        </authorList>
    </citation>
    <scope>NUCLEOTIDE SEQUENCE [LARGE SCALE GENOMIC DNA]</scope>
</reference>
<dbReference type="GO" id="GO:0046512">
    <property type="term" value="P:sphingosine biosynthetic process"/>
    <property type="evidence" value="ECO:0007669"/>
    <property type="project" value="TreeGrafter"/>
</dbReference>
<dbReference type="InterPro" id="IPR017438">
    <property type="entry name" value="ATP-NAD_kinase_N"/>
</dbReference>
<accession>A0A0M3J355</accession>
<dbReference type="EMBL" id="UYRR01002171">
    <property type="protein sequence ID" value="VDK19348.1"/>
    <property type="molecule type" value="Genomic_DNA"/>
</dbReference>
<feature type="chain" id="PRO_5043120745" evidence="1">
    <location>
        <begin position="24"/>
        <end position="348"/>
    </location>
</feature>
<dbReference type="Gene3D" id="3.40.50.10330">
    <property type="entry name" value="Probable inorganic polyphosphate/atp-NAD kinase, domain 1"/>
    <property type="match status" value="1"/>
</dbReference>
<sequence length="348" mass="39481">MLISLIFLCSAELLLISYPIINGKRSPISLKVCFDNDSASDEWLIFLKNATKVPLAPHIPMSNFRRKRRRILVIVNPFGGQQKAWKMWQEIVKPIFIAAQLDYKVIKTECVKHARTIANVVPLDDYDALAVMSGDGLISEVIEGFLLRPDRERALKMPIAHIPGGTSNALAASICFQCNEPFAPRGIFCLEAALMVARPRYLPLRICHVQTEKDGDRSMFLSITWGLVADIDIGSERFRWAGMVRLHMEAIIRIAQLPSVARYKARVSYLPISDEKLKRATRLRHIVARKLFGEDHFKYDEISNIGEEFKSGVKADDMSEAFRDADLLENRRVRINLIGQMSKTISLN</sequence>
<dbReference type="PANTHER" id="PTHR12358">
    <property type="entry name" value="SPHINGOSINE KINASE"/>
    <property type="match status" value="1"/>
</dbReference>
<proteinExistence type="predicted"/>
<evidence type="ECO:0000313" key="4">
    <source>
        <dbReference type="Proteomes" id="UP000267096"/>
    </source>
</evidence>
<dbReference type="AlphaFoldDB" id="A0A0M3J355"/>
<dbReference type="GO" id="GO:0005737">
    <property type="term" value="C:cytoplasm"/>
    <property type="evidence" value="ECO:0007669"/>
    <property type="project" value="TreeGrafter"/>
</dbReference>
<evidence type="ECO:0000256" key="1">
    <source>
        <dbReference type="SAM" id="SignalP"/>
    </source>
</evidence>
<dbReference type="SUPFAM" id="SSF111331">
    <property type="entry name" value="NAD kinase/diacylglycerol kinase-like"/>
    <property type="match status" value="1"/>
</dbReference>
<gene>
    <name evidence="3" type="ORF">ASIM_LOCUS1838</name>
</gene>
<dbReference type="OrthoDB" id="3853857at2759"/>
<dbReference type="Pfam" id="PF00781">
    <property type="entry name" value="DAGK_cat"/>
    <property type="match status" value="1"/>
</dbReference>
<protein>
    <submittedName>
        <fullName evidence="5">Sphingosine kinase 1 (inferred by orthology to a C. elegans protein)</fullName>
    </submittedName>
</protein>
<organism evidence="5">
    <name type="scientific">Anisakis simplex</name>
    <name type="common">Herring worm</name>
    <dbReference type="NCBI Taxonomy" id="6269"/>
    <lineage>
        <taxon>Eukaryota</taxon>
        <taxon>Metazoa</taxon>
        <taxon>Ecdysozoa</taxon>
        <taxon>Nematoda</taxon>
        <taxon>Chromadorea</taxon>
        <taxon>Rhabditida</taxon>
        <taxon>Spirurina</taxon>
        <taxon>Ascaridomorpha</taxon>
        <taxon>Ascaridoidea</taxon>
        <taxon>Anisakidae</taxon>
        <taxon>Anisakis</taxon>
        <taxon>Anisakis simplex complex</taxon>
    </lineage>
</organism>
<dbReference type="SMART" id="SM00046">
    <property type="entry name" value="DAGKc"/>
    <property type="match status" value="1"/>
</dbReference>
<feature type="signal peptide" evidence="1">
    <location>
        <begin position="1"/>
        <end position="23"/>
    </location>
</feature>
<evidence type="ECO:0000313" key="5">
    <source>
        <dbReference type="WBParaSite" id="ASIM_0000196701-mRNA-1"/>
    </source>
</evidence>
<dbReference type="GO" id="GO:0001727">
    <property type="term" value="F:lipid kinase activity"/>
    <property type="evidence" value="ECO:0007669"/>
    <property type="project" value="TreeGrafter"/>
</dbReference>
<dbReference type="Proteomes" id="UP000267096">
    <property type="component" value="Unassembled WGS sequence"/>
</dbReference>
<keyword evidence="1" id="KW-0732">Signal</keyword>
<keyword evidence="4" id="KW-1185">Reference proteome</keyword>